<accession>A0A9I9E1L0</accession>
<dbReference type="AlphaFoldDB" id="A0A9I9E1L0"/>
<reference evidence="1" key="1">
    <citation type="submission" date="2023-03" db="UniProtKB">
        <authorList>
            <consortium name="EnsemblPlants"/>
        </authorList>
    </citation>
    <scope>IDENTIFICATION</scope>
</reference>
<sequence length="75" mass="8089">MFRSKVSGLCLLQSVFVREAPIAVVASPRIQPPPSRSPIRVELVAPSILLYSMLPHHGVLSSPLKKPPPSSSHVP</sequence>
<organism evidence="1">
    <name type="scientific">Cucumis melo</name>
    <name type="common">Muskmelon</name>
    <dbReference type="NCBI Taxonomy" id="3656"/>
    <lineage>
        <taxon>Eukaryota</taxon>
        <taxon>Viridiplantae</taxon>
        <taxon>Streptophyta</taxon>
        <taxon>Embryophyta</taxon>
        <taxon>Tracheophyta</taxon>
        <taxon>Spermatophyta</taxon>
        <taxon>Magnoliopsida</taxon>
        <taxon>eudicotyledons</taxon>
        <taxon>Gunneridae</taxon>
        <taxon>Pentapetalae</taxon>
        <taxon>rosids</taxon>
        <taxon>fabids</taxon>
        <taxon>Cucurbitales</taxon>
        <taxon>Cucurbitaceae</taxon>
        <taxon>Benincaseae</taxon>
        <taxon>Cucumis</taxon>
    </lineage>
</organism>
<dbReference type="Gramene" id="MELO3C026946.2.1">
    <property type="protein sequence ID" value="MELO3C026946.2.1"/>
    <property type="gene ID" value="MELO3C026946.2"/>
</dbReference>
<name>A0A9I9E1L0_CUCME</name>
<proteinExistence type="predicted"/>
<evidence type="ECO:0000313" key="1">
    <source>
        <dbReference type="EnsemblPlants" id="MELO3C026946.2.1"/>
    </source>
</evidence>
<dbReference type="EnsemblPlants" id="MELO3C026946.2.1">
    <property type="protein sequence ID" value="MELO3C026946.2.1"/>
    <property type="gene ID" value="MELO3C026946.2"/>
</dbReference>
<protein>
    <submittedName>
        <fullName evidence="1">Uncharacterized protein</fullName>
    </submittedName>
</protein>